<keyword evidence="1" id="KW-0201">Cytochrome c-type biogenesis</keyword>
<dbReference type="Gene3D" id="1.25.40.10">
    <property type="entry name" value="Tetratricopeptide repeat domain"/>
    <property type="match status" value="1"/>
</dbReference>
<sequence>MTFWLLITALAAAVAALLAAALLRHRRLHRERADYDIAVYREQLAAVDEDVARGVITPEAAERTRIEVSRRILDADRQRGSDREGLAPQWANLAAAAIVGVIVLGGSVGLYLAQGAPGYGDLPLKERLATSEELRKARPGQAEAEAQAAAFQPDIPPPSEEYVALVERLRNTVAARPEDARGLELLARNEAALGNFKTAYETQERLIGVLGARADADNFADLADMMVLAAGGYVSPEAEAVLGQALSRDPNNGPARYYAGLMQAQNGRPDIAFDIWRSLLDASSPDAAWVPAIRAQIDDVAARAGRRYQLPPPGGGLRGPSAADIASAQDMDEADRTAMIRGMVEGLSDRLASQGGTAAEWARLITALGVLGDTGNAQAIWSEAQGVFADDSAGLAEVNAAAERAGLRE</sequence>
<evidence type="ECO:0000313" key="2">
    <source>
        <dbReference type="EMBL" id="PWR04179.1"/>
    </source>
</evidence>
<keyword evidence="3" id="KW-1185">Reference proteome</keyword>
<proteinExistence type="predicted"/>
<accession>A0A2V2LPN0</accession>
<dbReference type="EMBL" id="QGKU01000010">
    <property type="protein sequence ID" value="PWR04179.1"/>
    <property type="molecule type" value="Genomic_DNA"/>
</dbReference>
<dbReference type="AlphaFoldDB" id="A0A2V2LPN0"/>
<dbReference type="SUPFAM" id="SSF48452">
    <property type="entry name" value="TPR-like"/>
    <property type="match status" value="1"/>
</dbReference>
<dbReference type="InterPro" id="IPR011990">
    <property type="entry name" value="TPR-like_helical_dom_sf"/>
</dbReference>
<gene>
    <name evidence="2" type="primary">ccmI</name>
    <name evidence="2" type="ORF">DKT77_02465</name>
</gene>
<comment type="caution">
    <text evidence="2">The sequence shown here is derived from an EMBL/GenBank/DDBJ whole genome shotgun (WGS) entry which is preliminary data.</text>
</comment>
<dbReference type="NCBIfam" id="TIGR03142">
    <property type="entry name" value="cytochro_ccmI"/>
    <property type="match status" value="1"/>
</dbReference>
<dbReference type="OrthoDB" id="9815847at2"/>
<evidence type="ECO:0000256" key="1">
    <source>
        <dbReference type="ARBA" id="ARBA00022748"/>
    </source>
</evidence>
<dbReference type="RefSeq" id="WP_109810164.1">
    <property type="nucleotide sequence ID" value="NZ_QGKU01000010.1"/>
</dbReference>
<dbReference type="InterPro" id="IPR017560">
    <property type="entry name" value="Cyt_c_biogenesis_CcmI"/>
</dbReference>
<protein>
    <submittedName>
        <fullName evidence="2">C-type cytochrome biogenesis protein CcmI</fullName>
    </submittedName>
</protein>
<evidence type="ECO:0000313" key="3">
    <source>
        <dbReference type="Proteomes" id="UP000245680"/>
    </source>
</evidence>
<reference evidence="2 3" key="1">
    <citation type="submission" date="2018-05" db="EMBL/GenBank/DDBJ databases">
        <title>Rhodobacteraceae gen. nov., sp. nov. isolated from sea water.</title>
        <authorList>
            <person name="Ren Y."/>
        </authorList>
    </citation>
    <scope>NUCLEOTIDE SEQUENCE [LARGE SCALE GENOMIC DNA]</scope>
    <source>
        <strain evidence="2 3">TG-679</strain>
    </source>
</reference>
<dbReference type="GO" id="GO:0017004">
    <property type="term" value="P:cytochrome complex assembly"/>
    <property type="evidence" value="ECO:0007669"/>
    <property type="project" value="UniProtKB-KW"/>
</dbReference>
<organism evidence="2 3">
    <name type="scientific">Meridianimarinicoccus roseus</name>
    <dbReference type="NCBI Taxonomy" id="2072018"/>
    <lineage>
        <taxon>Bacteria</taxon>
        <taxon>Pseudomonadati</taxon>
        <taxon>Pseudomonadota</taxon>
        <taxon>Alphaproteobacteria</taxon>
        <taxon>Rhodobacterales</taxon>
        <taxon>Paracoccaceae</taxon>
        <taxon>Meridianimarinicoccus</taxon>
    </lineage>
</organism>
<name>A0A2V2LPN0_9RHOB</name>
<dbReference type="Proteomes" id="UP000245680">
    <property type="component" value="Unassembled WGS sequence"/>
</dbReference>